<comment type="pathway">
    <text evidence="3">Porphyrin-containing compound metabolism; protoporphyrin-IX biosynthesis; coproporphyrinogen-III from 5-aminolevulinate: step 2/4.</text>
</comment>
<evidence type="ECO:0000256" key="1">
    <source>
        <dbReference type="ARBA" id="ARBA00001916"/>
    </source>
</evidence>
<dbReference type="NCBIfam" id="TIGR00212">
    <property type="entry name" value="hemC"/>
    <property type="match status" value="1"/>
</dbReference>
<dbReference type="GO" id="GO:0006782">
    <property type="term" value="P:protoporphyrinogen IX biosynthetic process"/>
    <property type="evidence" value="ECO:0007669"/>
    <property type="project" value="UniProtKB-UniPathway"/>
</dbReference>
<dbReference type="PROSITE" id="PS00533">
    <property type="entry name" value="PORPHOBILINOGEN_DEAM"/>
    <property type="match status" value="1"/>
</dbReference>
<sequence length="373" mass="40024">MPCWRSRKTTAWACITCGDADRDAGLAVILAVDSPAVDPFTGPGTLEFIMAKTFKIGTRASLMAVRQTEDLIRALSLAFPEHTFEMVTRPAAADLDLKTRLGGMGGKGGAFITAMHDMMLRGEADMVMHSLKDLPGNDEYYADTRFSIGACLPRSDARDCMVLKQGMAVDAVPAVIGTASVRRAAFLRRLFPGSQAVPFRGAADKRIQRMDDGVPMTFNYGGATPPVDALLLAKNGLERIGLDGRISRVFSVEEMCPAVGQGVVVAEYATGNDEARALLAAINHRETMFCYQAERALLKALNGHCDSPIGAYAWLDGGKLKLRGIVIALDGRSAVEVYDESEYADPLALGTRAGARLNALGAQAIIEETRYVG</sequence>
<evidence type="ECO:0000256" key="3">
    <source>
        <dbReference type="ARBA" id="ARBA00004735"/>
    </source>
</evidence>
<dbReference type="Pfam" id="PF03900">
    <property type="entry name" value="Porphobil_deamC"/>
    <property type="match status" value="1"/>
</dbReference>
<comment type="subunit">
    <text evidence="5">Monomer.</text>
</comment>
<dbReference type="GO" id="GO:0005737">
    <property type="term" value="C:cytoplasm"/>
    <property type="evidence" value="ECO:0007669"/>
    <property type="project" value="UniProtKB-UniRule"/>
</dbReference>
<dbReference type="InterPro" id="IPR036803">
    <property type="entry name" value="Porphobilinogen_deaminase_C_sf"/>
</dbReference>
<evidence type="ECO:0000256" key="2">
    <source>
        <dbReference type="ARBA" id="ARBA00002869"/>
    </source>
</evidence>
<evidence type="ECO:0000256" key="4">
    <source>
        <dbReference type="ARBA" id="ARBA00005638"/>
    </source>
</evidence>
<gene>
    <name evidence="12" type="ORF">C7R54_04390</name>
</gene>
<proteinExistence type="inferred from homology"/>
<evidence type="ECO:0000313" key="12">
    <source>
        <dbReference type="EMBL" id="RXN92976.1"/>
    </source>
</evidence>
<protein>
    <recommendedName>
        <fullName evidence="9">Hydroxymethylbilane synthase</fullName>
        <ecNumber evidence="9">2.5.1.61</ecNumber>
    </recommendedName>
</protein>
<evidence type="ECO:0000256" key="5">
    <source>
        <dbReference type="ARBA" id="ARBA00011245"/>
    </source>
</evidence>
<dbReference type="Gene3D" id="3.30.160.40">
    <property type="entry name" value="Porphobilinogen deaminase, C-terminal domain"/>
    <property type="match status" value="1"/>
</dbReference>
<evidence type="ECO:0000256" key="7">
    <source>
        <dbReference type="ARBA" id="ARBA00023244"/>
    </source>
</evidence>
<reference evidence="12 13" key="1">
    <citation type="journal article" date="2017" name="Int. J. Syst. Evol. Microbiol.">
        <title>Achromobacter aloeverae sp. nov., isolated from the root of Aloe vera (L.) Burm.f.</title>
        <authorList>
            <person name="Kuncharoen N."/>
            <person name="Muramatsu Y."/>
            <person name="Shibata C."/>
            <person name="Kamakura Y."/>
            <person name="Nakagawa Y."/>
            <person name="Tanasupawat S."/>
        </authorList>
    </citation>
    <scope>NUCLEOTIDE SEQUENCE [LARGE SCALE GENOMIC DNA]</scope>
    <source>
        <strain evidence="12 13">AVA-1</strain>
    </source>
</reference>
<evidence type="ECO:0000256" key="6">
    <source>
        <dbReference type="ARBA" id="ARBA00022679"/>
    </source>
</evidence>
<dbReference type="PIRSF" id="PIRSF001438">
    <property type="entry name" value="4pyrrol_synth_OHMeBilane_synth"/>
    <property type="match status" value="1"/>
</dbReference>
<dbReference type="InterPro" id="IPR022418">
    <property type="entry name" value="Porphobilinogen_deaminase_C"/>
</dbReference>
<evidence type="ECO:0000313" key="13">
    <source>
        <dbReference type="Proteomes" id="UP000290849"/>
    </source>
</evidence>
<dbReference type="InterPro" id="IPR022419">
    <property type="entry name" value="Porphobilin_deaminase_cofac_BS"/>
</dbReference>
<dbReference type="EMBL" id="PYAL01000001">
    <property type="protein sequence ID" value="RXN92976.1"/>
    <property type="molecule type" value="Genomic_DNA"/>
</dbReference>
<keyword evidence="13" id="KW-1185">Reference proteome</keyword>
<comment type="similarity">
    <text evidence="4">Belongs to the HMBS family.</text>
</comment>
<organism evidence="12 13">
    <name type="scientific">Achromobacter aloeverae</name>
    <dbReference type="NCBI Taxonomy" id="1750518"/>
    <lineage>
        <taxon>Bacteria</taxon>
        <taxon>Pseudomonadati</taxon>
        <taxon>Pseudomonadota</taxon>
        <taxon>Betaproteobacteria</taxon>
        <taxon>Burkholderiales</taxon>
        <taxon>Alcaligenaceae</taxon>
        <taxon>Achromobacter</taxon>
    </lineage>
</organism>
<dbReference type="GO" id="GO:0004418">
    <property type="term" value="F:hydroxymethylbilane synthase activity"/>
    <property type="evidence" value="ECO:0007669"/>
    <property type="project" value="UniProtKB-UniRule"/>
</dbReference>
<dbReference type="PRINTS" id="PR00151">
    <property type="entry name" value="PORPHBDMNASE"/>
</dbReference>
<evidence type="ECO:0000259" key="11">
    <source>
        <dbReference type="Pfam" id="PF03900"/>
    </source>
</evidence>
<evidence type="ECO:0000256" key="9">
    <source>
        <dbReference type="NCBIfam" id="TIGR00212"/>
    </source>
</evidence>
<dbReference type="Proteomes" id="UP000290849">
    <property type="component" value="Unassembled WGS sequence"/>
</dbReference>
<dbReference type="EC" id="2.5.1.61" evidence="9"/>
<dbReference type="SUPFAM" id="SSF54782">
    <property type="entry name" value="Porphobilinogen deaminase (hydroxymethylbilane synthase), C-terminal domain"/>
    <property type="match status" value="1"/>
</dbReference>
<comment type="function">
    <text evidence="2">Tetrapolymerization of the monopyrrole PBG into the hydroxymethylbilane pre-uroporphyrinogen in several discrete steps.</text>
</comment>
<feature type="domain" description="Porphobilinogen deaminase N-terminal" evidence="10">
    <location>
        <begin position="55"/>
        <end position="275"/>
    </location>
</feature>
<name>A0A4Q1HRE6_9BURK</name>
<dbReference type="AlphaFoldDB" id="A0A4Q1HRE6"/>
<dbReference type="PANTHER" id="PTHR11557:SF0">
    <property type="entry name" value="PORPHOBILINOGEN DEAMINASE"/>
    <property type="match status" value="1"/>
</dbReference>
<dbReference type="SUPFAM" id="SSF53850">
    <property type="entry name" value="Periplasmic binding protein-like II"/>
    <property type="match status" value="1"/>
</dbReference>
<comment type="catalytic activity">
    <reaction evidence="8">
        <text>4 porphobilinogen + H2O = hydroxymethylbilane + 4 NH4(+)</text>
        <dbReference type="Rhea" id="RHEA:13185"/>
        <dbReference type="ChEBI" id="CHEBI:15377"/>
        <dbReference type="ChEBI" id="CHEBI:28938"/>
        <dbReference type="ChEBI" id="CHEBI:57845"/>
        <dbReference type="ChEBI" id="CHEBI:58126"/>
        <dbReference type="EC" id="2.5.1.61"/>
    </reaction>
</comment>
<accession>A0A4Q1HRE6</accession>
<dbReference type="UniPathway" id="UPA00251">
    <property type="reaction ID" value="UER00319"/>
</dbReference>
<dbReference type="PANTHER" id="PTHR11557">
    <property type="entry name" value="PORPHOBILINOGEN DEAMINASE"/>
    <property type="match status" value="1"/>
</dbReference>
<comment type="caution">
    <text evidence="12">The sequence shown here is derived from an EMBL/GenBank/DDBJ whole genome shotgun (WGS) entry which is preliminary data.</text>
</comment>
<keyword evidence="6" id="KW-0808">Transferase</keyword>
<dbReference type="InterPro" id="IPR022417">
    <property type="entry name" value="Porphobilin_deaminase_N"/>
</dbReference>
<evidence type="ECO:0000256" key="8">
    <source>
        <dbReference type="ARBA" id="ARBA00048169"/>
    </source>
</evidence>
<dbReference type="Pfam" id="PF01379">
    <property type="entry name" value="Porphobil_deam"/>
    <property type="match status" value="1"/>
</dbReference>
<feature type="domain" description="Porphobilinogen deaminase C-terminal" evidence="11">
    <location>
        <begin position="289"/>
        <end position="357"/>
    </location>
</feature>
<keyword evidence="7" id="KW-0627">Porphyrin biosynthesis</keyword>
<comment type="cofactor">
    <cofactor evidence="1">
        <name>dipyrromethane</name>
        <dbReference type="ChEBI" id="CHEBI:60342"/>
    </cofactor>
</comment>
<dbReference type="InterPro" id="IPR000860">
    <property type="entry name" value="HemC"/>
</dbReference>
<dbReference type="Gene3D" id="3.40.190.10">
    <property type="entry name" value="Periplasmic binding protein-like II"/>
    <property type="match status" value="2"/>
</dbReference>
<evidence type="ECO:0000259" key="10">
    <source>
        <dbReference type="Pfam" id="PF01379"/>
    </source>
</evidence>